<accession>M4ZC23</accession>
<keyword evidence="1" id="KW-0472">Membrane</keyword>
<gene>
    <name evidence="2" type="ORF">S58_53560</name>
</gene>
<dbReference type="Proteomes" id="UP000011841">
    <property type="component" value="Chromosome"/>
</dbReference>
<dbReference type="AlphaFoldDB" id="M4ZC23"/>
<evidence type="ECO:0000313" key="2">
    <source>
        <dbReference type="EMBL" id="BAM91334.1"/>
    </source>
</evidence>
<dbReference type="EMBL" id="AP012603">
    <property type="protein sequence ID" value="BAM91334.1"/>
    <property type="molecule type" value="Genomic_DNA"/>
</dbReference>
<keyword evidence="1" id="KW-1133">Transmembrane helix</keyword>
<proteinExistence type="predicted"/>
<evidence type="ECO:0000256" key="1">
    <source>
        <dbReference type="SAM" id="Phobius"/>
    </source>
</evidence>
<keyword evidence="3" id="KW-1185">Reference proteome</keyword>
<protein>
    <submittedName>
        <fullName evidence="2">Uncharacterized protein</fullName>
    </submittedName>
</protein>
<evidence type="ECO:0000313" key="3">
    <source>
        <dbReference type="Proteomes" id="UP000011841"/>
    </source>
</evidence>
<dbReference type="HOGENOM" id="CLU_2876965_0_0_5"/>
<reference evidence="2 3" key="1">
    <citation type="journal article" date="2013" name="Appl. Environ. Microbiol.">
        <title>Genome analysis suggests that the soil oligotrophic bacterium Agromonas oligotrophica (Bradyrhizobium oligotrophicum) is a nitrogen-fixing symbiont of Aeschynomene indica.</title>
        <authorList>
            <person name="Okubo T."/>
            <person name="Fukushima S."/>
            <person name="Itakura M."/>
            <person name="Oshima K."/>
            <person name="Longtonglang A."/>
            <person name="Teaumroong N."/>
            <person name="Mitsui H."/>
            <person name="Hattori M."/>
            <person name="Hattori R."/>
            <person name="Hattori T."/>
            <person name="Minamisawa K."/>
        </authorList>
    </citation>
    <scope>NUCLEOTIDE SEQUENCE [LARGE SCALE GENOMIC DNA]</scope>
    <source>
        <strain evidence="2 3">S58</strain>
    </source>
</reference>
<name>M4ZC23_9BRAD</name>
<sequence length="63" mass="6504">MVMISPATVIETLLITILLAVGTPAVLTAERDPARARAVAAGAAEVVVTEPMALMGMARLARM</sequence>
<organism evidence="2 3">
    <name type="scientific">Bradyrhizobium oligotrophicum S58</name>
    <dbReference type="NCBI Taxonomy" id="1245469"/>
    <lineage>
        <taxon>Bacteria</taxon>
        <taxon>Pseudomonadati</taxon>
        <taxon>Pseudomonadota</taxon>
        <taxon>Alphaproteobacteria</taxon>
        <taxon>Hyphomicrobiales</taxon>
        <taxon>Nitrobacteraceae</taxon>
        <taxon>Bradyrhizobium</taxon>
    </lineage>
</organism>
<dbReference type="PATRIC" id="fig|1245469.3.peg.5485"/>
<dbReference type="KEGG" id="aol:S58_53560"/>
<keyword evidence="1" id="KW-0812">Transmembrane</keyword>
<feature type="transmembrane region" description="Helical" evidence="1">
    <location>
        <begin position="38"/>
        <end position="58"/>
    </location>
</feature>